<evidence type="ECO:0000256" key="1">
    <source>
        <dbReference type="SAM" id="Coils"/>
    </source>
</evidence>
<dbReference type="Proteomes" id="UP001295684">
    <property type="component" value="Unassembled WGS sequence"/>
</dbReference>
<accession>A0AAD1XDZ5</accession>
<evidence type="ECO:0000313" key="3">
    <source>
        <dbReference type="EMBL" id="CAI2371035.1"/>
    </source>
</evidence>
<protein>
    <recommendedName>
        <fullName evidence="5">Pinin/SDK/MemA protein domain-containing protein</fullName>
    </recommendedName>
</protein>
<comment type="caution">
    <text evidence="3">The sequence shown here is derived from an EMBL/GenBank/DDBJ whole genome shotgun (WGS) entry which is preliminary data.</text>
</comment>
<dbReference type="AlphaFoldDB" id="A0AAD1XDZ5"/>
<name>A0AAD1XDZ5_EUPCR</name>
<sequence>MENKIRNKRYEGRDYSSRRTDFATIDYNDLEDIHIEDLKKEVNRANAKKQRIEVDLEKLQTQETRFQSLLNRAEKFSGGKRKREESEEKAPSKRAKINEKDEPKEASNEPPKETPKPNSLQEKLRRLQEKKSGKPLPQTPSKDEKEESSPAKTPKTPLGNGRPFNFVNVLQKAKSNLSAETSKLNQREKVNEKIFRKKIDKIVESKDELERKKLENEKTVIILNHKYQTLKKIKTCQMMKNHLSTNCEPKIFWKPAKGELEGLITKNREKYEHQIKIIKDESLKKLKEKVDEQSGKSEDKSIKEVE</sequence>
<evidence type="ECO:0000256" key="2">
    <source>
        <dbReference type="SAM" id="MobiDB-lite"/>
    </source>
</evidence>
<organism evidence="3 4">
    <name type="scientific">Euplotes crassus</name>
    <dbReference type="NCBI Taxonomy" id="5936"/>
    <lineage>
        <taxon>Eukaryota</taxon>
        <taxon>Sar</taxon>
        <taxon>Alveolata</taxon>
        <taxon>Ciliophora</taxon>
        <taxon>Intramacronucleata</taxon>
        <taxon>Spirotrichea</taxon>
        <taxon>Hypotrichia</taxon>
        <taxon>Euplotida</taxon>
        <taxon>Euplotidae</taxon>
        <taxon>Moneuplotes</taxon>
    </lineage>
</organism>
<reference evidence="3" key="1">
    <citation type="submission" date="2023-07" db="EMBL/GenBank/DDBJ databases">
        <authorList>
            <consortium name="AG Swart"/>
            <person name="Singh M."/>
            <person name="Singh A."/>
            <person name="Seah K."/>
            <person name="Emmerich C."/>
        </authorList>
    </citation>
    <scope>NUCLEOTIDE SEQUENCE</scope>
    <source>
        <strain evidence="3">DP1</strain>
    </source>
</reference>
<feature type="region of interest" description="Disordered" evidence="2">
    <location>
        <begin position="68"/>
        <end position="164"/>
    </location>
</feature>
<evidence type="ECO:0008006" key="5">
    <source>
        <dbReference type="Google" id="ProtNLM"/>
    </source>
</evidence>
<proteinExistence type="predicted"/>
<feature type="region of interest" description="Disordered" evidence="2">
    <location>
        <begin position="1"/>
        <end position="21"/>
    </location>
</feature>
<keyword evidence="4" id="KW-1185">Reference proteome</keyword>
<dbReference type="EMBL" id="CAMPGE010012255">
    <property type="protein sequence ID" value="CAI2371035.1"/>
    <property type="molecule type" value="Genomic_DNA"/>
</dbReference>
<gene>
    <name evidence="3" type="ORF">ECRASSUSDP1_LOCUS12355</name>
</gene>
<feature type="coiled-coil region" evidence="1">
    <location>
        <begin position="35"/>
        <end position="62"/>
    </location>
</feature>
<keyword evidence="1" id="KW-0175">Coiled coil</keyword>
<feature type="compositionally biased region" description="Basic and acidic residues" evidence="2">
    <location>
        <begin position="122"/>
        <end position="132"/>
    </location>
</feature>
<feature type="compositionally biased region" description="Basic and acidic residues" evidence="2">
    <location>
        <begin position="72"/>
        <end position="115"/>
    </location>
</feature>
<evidence type="ECO:0000313" key="4">
    <source>
        <dbReference type="Proteomes" id="UP001295684"/>
    </source>
</evidence>